<evidence type="ECO:0000313" key="1">
    <source>
        <dbReference type="EMBL" id="KAK2165170.1"/>
    </source>
</evidence>
<evidence type="ECO:0000313" key="2">
    <source>
        <dbReference type="Proteomes" id="UP001208570"/>
    </source>
</evidence>
<accession>A0AAD9K684</accession>
<sequence>MKSVTISSPHIHDPHDTTVSAILTTMLEHAGSSRETFTGITSNAPMEVCAELGNAETIKWPCTALA</sequence>
<name>A0AAD9K684_9ANNE</name>
<comment type="caution">
    <text evidence="1">The sequence shown here is derived from an EMBL/GenBank/DDBJ whole genome shotgun (WGS) entry which is preliminary data.</text>
</comment>
<keyword evidence="2" id="KW-1185">Reference proteome</keyword>
<reference evidence="1" key="1">
    <citation type="journal article" date="2023" name="Mol. Biol. Evol.">
        <title>Third-Generation Sequencing Reveals the Adaptive Role of the Epigenome in Three Deep-Sea Polychaetes.</title>
        <authorList>
            <person name="Perez M."/>
            <person name="Aroh O."/>
            <person name="Sun Y."/>
            <person name="Lan Y."/>
            <person name="Juniper S.K."/>
            <person name="Young C.R."/>
            <person name="Angers B."/>
            <person name="Qian P.Y."/>
        </authorList>
    </citation>
    <scope>NUCLEOTIDE SEQUENCE</scope>
    <source>
        <strain evidence="1">P08H-3</strain>
    </source>
</reference>
<dbReference type="EMBL" id="JAODUP010000054">
    <property type="protein sequence ID" value="KAK2165170.1"/>
    <property type="molecule type" value="Genomic_DNA"/>
</dbReference>
<proteinExistence type="predicted"/>
<dbReference type="Proteomes" id="UP001208570">
    <property type="component" value="Unassembled WGS sequence"/>
</dbReference>
<gene>
    <name evidence="1" type="ORF">LSH36_54g10014</name>
</gene>
<protein>
    <submittedName>
        <fullName evidence="1">Uncharacterized protein</fullName>
    </submittedName>
</protein>
<dbReference type="AlphaFoldDB" id="A0AAD9K684"/>
<organism evidence="1 2">
    <name type="scientific">Paralvinella palmiformis</name>
    <dbReference type="NCBI Taxonomy" id="53620"/>
    <lineage>
        <taxon>Eukaryota</taxon>
        <taxon>Metazoa</taxon>
        <taxon>Spiralia</taxon>
        <taxon>Lophotrochozoa</taxon>
        <taxon>Annelida</taxon>
        <taxon>Polychaeta</taxon>
        <taxon>Sedentaria</taxon>
        <taxon>Canalipalpata</taxon>
        <taxon>Terebellida</taxon>
        <taxon>Terebelliformia</taxon>
        <taxon>Alvinellidae</taxon>
        <taxon>Paralvinella</taxon>
    </lineage>
</organism>